<dbReference type="Pfam" id="PF04485">
    <property type="entry name" value="NblA"/>
    <property type="match status" value="1"/>
</dbReference>
<reference evidence="1" key="1">
    <citation type="journal article" date="2021" name="Antonie Van Leeuwenhoek">
        <title>Draft genome and description of Waterburya agarophytonicola gen. nov. sp. nov. (Pleurocapsales, Cyanobacteria): a seaweed symbiont.</title>
        <authorList>
            <person name="Bonthond G."/>
            <person name="Shalygin S."/>
            <person name="Bayer T."/>
            <person name="Weinberger F."/>
        </authorList>
    </citation>
    <scope>NUCLEOTIDE SEQUENCE</scope>
    <source>
        <strain evidence="1">KI4</strain>
    </source>
</reference>
<dbReference type="Proteomes" id="UP000729733">
    <property type="component" value="Unassembled WGS sequence"/>
</dbReference>
<keyword evidence="2" id="KW-1185">Reference proteome</keyword>
<dbReference type="EMBL" id="JADWDC010000008">
    <property type="protein sequence ID" value="MCC0176326.1"/>
    <property type="molecule type" value="Genomic_DNA"/>
</dbReference>
<evidence type="ECO:0000313" key="2">
    <source>
        <dbReference type="Proteomes" id="UP000729733"/>
    </source>
</evidence>
<proteinExistence type="predicted"/>
<dbReference type="InterPro" id="IPR036904">
    <property type="entry name" value="NblA_sf"/>
</dbReference>
<name>A0A964BQK9_9CYAN</name>
<dbReference type="InterPro" id="IPR007574">
    <property type="entry name" value="NblA"/>
</dbReference>
<accession>A0A964BQK9</accession>
<dbReference type="Gene3D" id="1.10.287.670">
    <property type="entry name" value="Phycobilisome degradation protein NblA"/>
    <property type="match status" value="1"/>
</dbReference>
<dbReference type="SUPFAM" id="SSF109859">
    <property type="entry name" value="NblA-like"/>
    <property type="match status" value="1"/>
</dbReference>
<comment type="caution">
    <text evidence="1">The sequence shown here is derived from an EMBL/GenBank/DDBJ whole genome shotgun (WGS) entry which is preliminary data.</text>
</comment>
<dbReference type="RefSeq" id="WP_229639367.1">
    <property type="nucleotide sequence ID" value="NZ_JADWDC010000008.1"/>
</dbReference>
<organism evidence="1 2">
    <name type="scientific">Waterburya agarophytonicola KI4</name>
    <dbReference type="NCBI Taxonomy" id="2874699"/>
    <lineage>
        <taxon>Bacteria</taxon>
        <taxon>Bacillati</taxon>
        <taxon>Cyanobacteriota</taxon>
        <taxon>Cyanophyceae</taxon>
        <taxon>Pleurocapsales</taxon>
        <taxon>Hyellaceae</taxon>
        <taxon>Waterburya</taxon>
        <taxon>Waterburya agarophytonicola</taxon>
    </lineage>
</organism>
<sequence>MNFESNQLSLEQEFKHEVFVSKIQELSYEETKELLVKFHKQMLFKDNFYRKLFRSQRKSHYKTD</sequence>
<dbReference type="AlphaFoldDB" id="A0A964BQK9"/>
<protein>
    <submittedName>
        <fullName evidence="1">NblA/ycf18 family protein</fullName>
    </submittedName>
</protein>
<evidence type="ECO:0000313" key="1">
    <source>
        <dbReference type="EMBL" id="MCC0176326.1"/>
    </source>
</evidence>
<gene>
    <name evidence="1" type="ORF">I4641_04960</name>
</gene>